<evidence type="ECO:0000313" key="2">
    <source>
        <dbReference type="EMBL" id="KAL1115822.1"/>
    </source>
</evidence>
<feature type="compositionally biased region" description="Polar residues" evidence="1">
    <location>
        <begin position="395"/>
        <end position="413"/>
    </location>
</feature>
<keyword evidence="3" id="KW-1185">Reference proteome</keyword>
<organism evidence="2 3">
    <name type="scientific">Ranatra chinensis</name>
    <dbReference type="NCBI Taxonomy" id="642074"/>
    <lineage>
        <taxon>Eukaryota</taxon>
        <taxon>Metazoa</taxon>
        <taxon>Ecdysozoa</taxon>
        <taxon>Arthropoda</taxon>
        <taxon>Hexapoda</taxon>
        <taxon>Insecta</taxon>
        <taxon>Pterygota</taxon>
        <taxon>Neoptera</taxon>
        <taxon>Paraneoptera</taxon>
        <taxon>Hemiptera</taxon>
        <taxon>Heteroptera</taxon>
        <taxon>Panheteroptera</taxon>
        <taxon>Nepomorpha</taxon>
        <taxon>Nepidae</taxon>
        <taxon>Ranatrinae</taxon>
        <taxon>Ranatra</taxon>
    </lineage>
</organism>
<proteinExistence type="predicted"/>
<feature type="region of interest" description="Disordered" evidence="1">
    <location>
        <begin position="742"/>
        <end position="765"/>
    </location>
</feature>
<evidence type="ECO:0000256" key="1">
    <source>
        <dbReference type="SAM" id="MobiDB-lite"/>
    </source>
</evidence>
<feature type="compositionally biased region" description="Basic residues" evidence="1">
    <location>
        <begin position="756"/>
        <end position="765"/>
    </location>
</feature>
<feature type="compositionally biased region" description="Basic and acidic residues" evidence="1">
    <location>
        <begin position="80"/>
        <end position="89"/>
    </location>
</feature>
<evidence type="ECO:0000313" key="3">
    <source>
        <dbReference type="Proteomes" id="UP001558652"/>
    </source>
</evidence>
<feature type="compositionally biased region" description="Basic and acidic residues" evidence="1">
    <location>
        <begin position="450"/>
        <end position="459"/>
    </location>
</feature>
<feature type="region of interest" description="Disordered" evidence="1">
    <location>
        <begin position="557"/>
        <end position="716"/>
    </location>
</feature>
<feature type="compositionally biased region" description="Polar residues" evidence="1">
    <location>
        <begin position="29"/>
        <end position="43"/>
    </location>
</feature>
<feature type="compositionally biased region" description="Basic and acidic residues" evidence="1">
    <location>
        <begin position="615"/>
        <end position="636"/>
    </location>
</feature>
<comment type="caution">
    <text evidence="2">The sequence shown here is derived from an EMBL/GenBank/DDBJ whole genome shotgun (WGS) entry which is preliminary data.</text>
</comment>
<feature type="compositionally biased region" description="Basic residues" evidence="1">
    <location>
        <begin position="599"/>
        <end position="614"/>
    </location>
</feature>
<feature type="compositionally biased region" description="Basic residues" evidence="1">
    <location>
        <begin position="505"/>
        <end position="521"/>
    </location>
</feature>
<protein>
    <submittedName>
        <fullName evidence="2">Uncharacterized protein</fullName>
    </submittedName>
</protein>
<dbReference type="Proteomes" id="UP001558652">
    <property type="component" value="Unassembled WGS sequence"/>
</dbReference>
<feature type="region of interest" description="Disordered" evidence="1">
    <location>
        <begin position="806"/>
        <end position="825"/>
    </location>
</feature>
<accession>A0ABD0XX36</accession>
<feature type="region of interest" description="Disordered" evidence="1">
    <location>
        <begin position="298"/>
        <end position="544"/>
    </location>
</feature>
<feature type="compositionally biased region" description="Basic and acidic residues" evidence="1">
    <location>
        <begin position="525"/>
        <end position="536"/>
    </location>
</feature>
<name>A0ABD0XX36_9HEMI</name>
<reference evidence="2 3" key="1">
    <citation type="submission" date="2024-07" db="EMBL/GenBank/DDBJ databases">
        <title>Chromosome-level genome assembly of the water stick insect Ranatra chinensis (Heteroptera: Nepidae).</title>
        <authorList>
            <person name="Liu X."/>
        </authorList>
    </citation>
    <scope>NUCLEOTIDE SEQUENCE [LARGE SCALE GENOMIC DNA]</scope>
    <source>
        <strain evidence="2">Cailab_2021Rc</strain>
        <tissue evidence="2">Muscle</tissue>
    </source>
</reference>
<dbReference type="AlphaFoldDB" id="A0ABD0XX36"/>
<dbReference type="EMBL" id="JBFDAA010000019">
    <property type="protein sequence ID" value="KAL1115822.1"/>
    <property type="molecule type" value="Genomic_DNA"/>
</dbReference>
<feature type="compositionally biased region" description="Basic and acidic residues" evidence="1">
    <location>
        <begin position="345"/>
        <end position="385"/>
    </location>
</feature>
<feature type="region of interest" description="Disordered" evidence="1">
    <location>
        <begin position="29"/>
        <end position="127"/>
    </location>
</feature>
<feature type="compositionally biased region" description="Basic and acidic residues" evidence="1">
    <location>
        <begin position="557"/>
        <end position="568"/>
    </location>
</feature>
<sequence length="903" mass="100734">MASKRRNMFYKNKKQESTEIKIIRQQASVAEQIDCQESASGTKDASRGIGTKPIAPTADSGDTPSRTGEQDLFGENQSMGKEELEDGPKEACGSPEDEDTAIEQESSEKCGPGGECPQASDEGRTLDQINVKDNDVDEEFRTLPETQHHSTLESEMLIKSPKGIYRSYTRWRQTLYLADSEVAQHSLEKGHVINLDTAIEQESSEKCGPGGECPQASDEGRTLDQINVKDNDVDEEFRTLPETQHHSTLESEMLIKSPKGIYRSYTRWRQTLYLADSEVAQHSLEKGHVINLDTAIEQESSEKCGPGGECPQASDEGRTSSKRSNARVDGPNLRSPPVSEDWEEKEVPYSDGDNRRHCTLDQINVKDNDVDEEFRTLPETQHHSTLENPAEIIRQQASVAEQIDCQESASGTKDASRGIGTKPIAPTADSGDTPSRTGEQDLFGENQSMGKEELEDGPKEACGSPEDEDTAIEQESSEKCGPGGECPQASDEETSSEPGCEKTNTRRVGKKILNGGKRKNGTKQIPEETEKIPEHAARKKRDPKLEALRLMMEERQKEAFEKTKERTRPGINPKYHYLNQKKPAQNVIEGAVPAPLRPAAKRRLAKPVSKKKRDPKVEAMRLAEKERQEEAFEEAKLRRRPGINPKYHYLNRKRPGRGDELAQTEGRGAAAGGKPVEEPGAGSWAMSFKQRKMGPRQNTNNHQMRESSQSEPDYQENLPVTVQGVPVADRQWIPRSTDSLSEVEDTVDHHPSSRVMKPKTVCKKPKKIAARNIEEELKGGRNKTAKLPNKGVPVADRQWIPRSTDSLSDVEDTVDHHPSSRVMKPKTVCKKPKKIVAKNIKEELKAGRNKTAKFPNEVNSYLAPDIISTDGGTHSVDLVKFTRNMRRLHYKSHQNYTPEIPEA</sequence>
<feature type="compositionally biased region" description="Polar residues" evidence="1">
    <location>
        <begin position="696"/>
        <end position="712"/>
    </location>
</feature>
<gene>
    <name evidence="2" type="ORF">AAG570_006112</name>
</gene>